<accession>A0ACB8S923</accession>
<comment type="caution">
    <text evidence="1">The sequence shown here is derived from an EMBL/GenBank/DDBJ whole genome shotgun (WGS) entry which is preliminary data.</text>
</comment>
<name>A0ACB8S923_9AGAM</name>
<dbReference type="Proteomes" id="UP000814033">
    <property type="component" value="Unassembled WGS sequence"/>
</dbReference>
<reference evidence="1" key="1">
    <citation type="submission" date="2021-02" db="EMBL/GenBank/DDBJ databases">
        <authorList>
            <consortium name="DOE Joint Genome Institute"/>
            <person name="Ahrendt S."/>
            <person name="Looney B.P."/>
            <person name="Miyauchi S."/>
            <person name="Morin E."/>
            <person name="Drula E."/>
            <person name="Courty P.E."/>
            <person name="Chicoki N."/>
            <person name="Fauchery L."/>
            <person name="Kohler A."/>
            <person name="Kuo A."/>
            <person name="Labutti K."/>
            <person name="Pangilinan J."/>
            <person name="Lipzen A."/>
            <person name="Riley R."/>
            <person name="Andreopoulos W."/>
            <person name="He G."/>
            <person name="Johnson J."/>
            <person name="Barry K.W."/>
            <person name="Grigoriev I.V."/>
            <person name="Nagy L."/>
            <person name="Hibbett D."/>
            <person name="Henrissat B."/>
            <person name="Matheny P.B."/>
            <person name="Labbe J."/>
            <person name="Martin F."/>
        </authorList>
    </citation>
    <scope>NUCLEOTIDE SEQUENCE</scope>
    <source>
        <strain evidence="1">FP105234-sp</strain>
    </source>
</reference>
<feature type="non-terminal residue" evidence="1">
    <location>
        <position position="515"/>
    </location>
</feature>
<sequence>MAGQSSTATVVTQPEIKALLEKPFGPYLDDLLLTDKCKSTKTSVLGLEELMLECDRRMTGLDQTEHTPRGTTPLNVRGRPPLPKNAQVRFRGVLTINTLAHLTETGLKYLNEDFTERQTQAQIKGDLRRAFVGKSIKDLYAANGKGKPGGYRIQVWIQGYKNMSAGYMTSKLVPNGLMLTTRDQNRNYEVLSFHIESYMLSRTYLLRYHTFRALQEIVDLDRGHTPLALRTPEWFVERYMDDFAYPARSRWRRIYYNHNASSSEEASDINEKPSQECIDARAGHLTHRPRHPRHVHRAEIRSVFASHVEWIVEEHKIRQRKFLNVESWSAWVHQVEVSRARARRADPQSQWGRRDEYKVEQEDEEQEDEDEDGVAADSEADVVVLQSPSASVGRAQTVPDSDEEPPPPPARTVKKTSKRKAKKVVAPVAVYPLVPADRGKGKGRGRGRGAIEAVAPAVRLSPSLSDTGPRPRGKGEGARGKGKTVSPPPSLRTPDLMMISSPLARRPTYLWMRMT</sequence>
<reference evidence="1" key="2">
    <citation type="journal article" date="2022" name="New Phytol.">
        <title>Evolutionary transition to the ectomycorrhizal habit in the genomes of a hyperdiverse lineage of mushroom-forming fungi.</title>
        <authorList>
            <person name="Looney B."/>
            <person name="Miyauchi S."/>
            <person name="Morin E."/>
            <person name="Drula E."/>
            <person name="Courty P.E."/>
            <person name="Kohler A."/>
            <person name="Kuo A."/>
            <person name="LaButti K."/>
            <person name="Pangilinan J."/>
            <person name="Lipzen A."/>
            <person name="Riley R."/>
            <person name="Andreopoulos W."/>
            <person name="He G."/>
            <person name="Johnson J."/>
            <person name="Nolan M."/>
            <person name="Tritt A."/>
            <person name="Barry K.W."/>
            <person name="Grigoriev I.V."/>
            <person name="Nagy L.G."/>
            <person name="Hibbett D."/>
            <person name="Henrissat B."/>
            <person name="Matheny P.B."/>
            <person name="Labbe J."/>
            <person name="Martin F.M."/>
        </authorList>
    </citation>
    <scope>NUCLEOTIDE SEQUENCE</scope>
    <source>
        <strain evidence="1">FP105234-sp</strain>
    </source>
</reference>
<keyword evidence="2" id="KW-1185">Reference proteome</keyword>
<organism evidence="1 2">
    <name type="scientific">Auriscalpium vulgare</name>
    <dbReference type="NCBI Taxonomy" id="40419"/>
    <lineage>
        <taxon>Eukaryota</taxon>
        <taxon>Fungi</taxon>
        <taxon>Dikarya</taxon>
        <taxon>Basidiomycota</taxon>
        <taxon>Agaricomycotina</taxon>
        <taxon>Agaricomycetes</taxon>
        <taxon>Russulales</taxon>
        <taxon>Auriscalpiaceae</taxon>
        <taxon>Auriscalpium</taxon>
    </lineage>
</organism>
<gene>
    <name evidence="1" type="ORF">FA95DRAFT_1509915</name>
</gene>
<evidence type="ECO:0000313" key="2">
    <source>
        <dbReference type="Proteomes" id="UP000814033"/>
    </source>
</evidence>
<dbReference type="EMBL" id="MU275843">
    <property type="protein sequence ID" value="KAI0052895.1"/>
    <property type="molecule type" value="Genomic_DNA"/>
</dbReference>
<evidence type="ECO:0000313" key="1">
    <source>
        <dbReference type="EMBL" id="KAI0052895.1"/>
    </source>
</evidence>
<proteinExistence type="predicted"/>
<protein>
    <submittedName>
        <fullName evidence="1">Uncharacterized protein</fullName>
    </submittedName>
</protein>